<dbReference type="HOGENOM" id="CLU_112567_1_1_1"/>
<organism evidence="2 3">
    <name type="scientific">Kluyveromyces lactis (strain ATCC 8585 / CBS 2359 / DSM 70799 / NBRC 1267 / NRRL Y-1140 / WM37)</name>
    <name type="common">Yeast</name>
    <name type="synonym">Candida sphaerica</name>
    <dbReference type="NCBI Taxonomy" id="284590"/>
    <lineage>
        <taxon>Eukaryota</taxon>
        <taxon>Fungi</taxon>
        <taxon>Dikarya</taxon>
        <taxon>Ascomycota</taxon>
        <taxon>Saccharomycotina</taxon>
        <taxon>Saccharomycetes</taxon>
        <taxon>Saccharomycetales</taxon>
        <taxon>Saccharomycetaceae</taxon>
        <taxon>Kluyveromyces</taxon>
    </lineage>
</organism>
<proteinExistence type="predicted"/>
<protein>
    <submittedName>
        <fullName evidence="2">KLLA0B04818p</fullName>
    </submittedName>
</protein>
<dbReference type="PANTHER" id="PTHR33303:SF2">
    <property type="entry name" value="COA-BINDING DOMAIN-CONTAINING PROTEIN"/>
    <property type="match status" value="1"/>
</dbReference>
<dbReference type="EMBL" id="CR382122">
    <property type="protein sequence ID" value="CAH02141.1"/>
    <property type="molecule type" value="Genomic_DNA"/>
</dbReference>
<dbReference type="KEGG" id="kla:KLLA0_B04818g"/>
<name>Q6CWE1_KLULA</name>
<dbReference type="RefSeq" id="XP_451748.1">
    <property type="nucleotide sequence ID" value="XM_451748.1"/>
</dbReference>
<dbReference type="PaxDb" id="284590-Q6CWE1"/>
<dbReference type="Proteomes" id="UP000000598">
    <property type="component" value="Chromosome B"/>
</dbReference>
<evidence type="ECO:0000313" key="2">
    <source>
        <dbReference type="EMBL" id="CAH02141.1"/>
    </source>
</evidence>
<dbReference type="eggNOG" id="ENOG502S34F">
    <property type="taxonomic scope" value="Eukaryota"/>
</dbReference>
<evidence type="ECO:0000259" key="1">
    <source>
        <dbReference type="Pfam" id="PF13380"/>
    </source>
</evidence>
<feature type="domain" description="CoA-binding" evidence="1">
    <location>
        <begin position="16"/>
        <end position="155"/>
    </location>
</feature>
<dbReference type="AlphaFoldDB" id="Q6CWE1"/>
<accession>Q6CWE1</accession>
<dbReference type="SUPFAM" id="SSF51735">
    <property type="entry name" value="NAD(P)-binding Rossmann-fold domains"/>
    <property type="match status" value="1"/>
</dbReference>
<dbReference type="GeneID" id="2897117"/>
<evidence type="ECO:0000313" key="3">
    <source>
        <dbReference type="Proteomes" id="UP000000598"/>
    </source>
</evidence>
<dbReference type="InterPro" id="IPR003781">
    <property type="entry name" value="CoA-bd"/>
</dbReference>
<dbReference type="OMA" id="ISVCFVT"/>
<keyword evidence="3" id="KW-1185">Reference proteome</keyword>
<dbReference type="Pfam" id="PF13380">
    <property type="entry name" value="CoA_binding_2"/>
    <property type="match status" value="1"/>
</dbReference>
<dbReference type="STRING" id="284590.Q6CWE1"/>
<dbReference type="InParanoid" id="Q6CWE1"/>
<reference evidence="2 3" key="1">
    <citation type="journal article" date="2004" name="Nature">
        <title>Genome evolution in yeasts.</title>
        <authorList>
            <consortium name="Genolevures"/>
            <person name="Dujon B."/>
            <person name="Sherman D."/>
            <person name="Fischer G."/>
            <person name="Durrens P."/>
            <person name="Casaregola S."/>
            <person name="Lafontaine I."/>
            <person name="de Montigny J."/>
            <person name="Marck C."/>
            <person name="Neuveglise C."/>
            <person name="Talla E."/>
            <person name="Goffard N."/>
            <person name="Frangeul L."/>
            <person name="Aigle M."/>
            <person name="Anthouard V."/>
            <person name="Babour A."/>
            <person name="Barbe V."/>
            <person name="Barnay S."/>
            <person name="Blanchin S."/>
            <person name="Beckerich J.M."/>
            <person name="Beyne E."/>
            <person name="Bleykasten C."/>
            <person name="Boisrame A."/>
            <person name="Boyer J."/>
            <person name="Cattolico L."/>
            <person name="Confanioleri F."/>
            <person name="de Daruvar A."/>
            <person name="Despons L."/>
            <person name="Fabre E."/>
            <person name="Fairhead C."/>
            <person name="Ferry-Dumazet H."/>
            <person name="Groppi A."/>
            <person name="Hantraye F."/>
            <person name="Hennequin C."/>
            <person name="Jauniaux N."/>
            <person name="Joyet P."/>
            <person name="Kachouri R."/>
            <person name="Kerrest A."/>
            <person name="Koszul R."/>
            <person name="Lemaire M."/>
            <person name="Lesur I."/>
            <person name="Ma L."/>
            <person name="Muller H."/>
            <person name="Nicaud J.M."/>
            <person name="Nikolski M."/>
            <person name="Oztas S."/>
            <person name="Ozier-Kalogeropoulos O."/>
            <person name="Pellenz S."/>
            <person name="Potier S."/>
            <person name="Richard G.F."/>
            <person name="Straub M.L."/>
            <person name="Suleau A."/>
            <person name="Swennene D."/>
            <person name="Tekaia F."/>
            <person name="Wesolowski-Louvel M."/>
            <person name="Westhof E."/>
            <person name="Wirth B."/>
            <person name="Zeniou-Meyer M."/>
            <person name="Zivanovic I."/>
            <person name="Bolotin-Fukuhara M."/>
            <person name="Thierry A."/>
            <person name="Bouchier C."/>
            <person name="Caudron B."/>
            <person name="Scarpelli C."/>
            <person name="Gaillardin C."/>
            <person name="Weissenbach J."/>
            <person name="Wincker P."/>
            <person name="Souciet J.L."/>
        </authorList>
    </citation>
    <scope>NUCLEOTIDE SEQUENCE [LARGE SCALE GENOMIC DNA]</scope>
    <source>
        <strain evidence="3">ATCC 8585 / CBS 2359 / DSM 70799 / NBRC 1267 / NRRL Y-1140 / WM37</strain>
    </source>
</reference>
<gene>
    <name evidence="2" type="ORF">KLLA0_B04818g</name>
</gene>
<sequence length="164" mass="18419">MVKQALKDFFGPKRLYFVCGKVYQDMHFANRIVHWFAQHELSVIPVNPKGGALDLSVDSISKRFAKQQLLTIETTIADGLANYGKRDEIDGISVAFVTPPPVTLSILKELKSISKPVISVWFQPGSWDLDCVNYAVESLKIPEERVINDCILIKGHANYVKSEL</sequence>
<dbReference type="Gene3D" id="3.40.50.720">
    <property type="entry name" value="NAD(P)-binding Rossmann-like Domain"/>
    <property type="match status" value="1"/>
</dbReference>
<dbReference type="PANTHER" id="PTHR33303">
    <property type="entry name" value="CYTOPLASMIC PROTEIN-RELATED"/>
    <property type="match status" value="1"/>
</dbReference>
<dbReference type="InterPro" id="IPR036291">
    <property type="entry name" value="NAD(P)-bd_dom_sf"/>
</dbReference>